<sequence length="62" mass="6984">MHPKDSLPKKLFKENNQALMKARDADEKAAVALESVVESILKELETMQTRLFEKAKALKSLA</sequence>
<accession>A0ABX4GUN6</accession>
<reference evidence="1 2" key="1">
    <citation type="submission" date="2017-07" db="EMBL/GenBank/DDBJ databases">
        <title>Isolation and whole genome analysis of endospore-forming bacteria from heroin.</title>
        <authorList>
            <person name="Kalinowski J."/>
            <person name="Ahrens B."/>
            <person name="Al-Dilaimi A."/>
            <person name="Winkler A."/>
            <person name="Wibberg D."/>
            <person name="Schleenbecker U."/>
            <person name="Ruckert C."/>
            <person name="Wolfel R."/>
            <person name="Grass G."/>
        </authorList>
    </citation>
    <scope>NUCLEOTIDE SEQUENCE [LARGE SCALE GENOMIC DNA]</scope>
    <source>
        <strain evidence="1 2">7517-1</strain>
    </source>
</reference>
<evidence type="ECO:0000313" key="2">
    <source>
        <dbReference type="Proteomes" id="UP000216852"/>
    </source>
</evidence>
<evidence type="ECO:0000313" key="1">
    <source>
        <dbReference type="EMBL" id="PAD98588.1"/>
    </source>
</evidence>
<dbReference type="Proteomes" id="UP000216852">
    <property type="component" value="Unassembled WGS sequence"/>
</dbReference>
<feature type="non-terminal residue" evidence="1">
    <location>
        <position position="62"/>
    </location>
</feature>
<protein>
    <submittedName>
        <fullName evidence="1">Uncharacterized protein</fullName>
    </submittedName>
</protein>
<keyword evidence="2" id="KW-1185">Reference proteome</keyword>
<gene>
    <name evidence="1" type="ORF">CHH48_16530</name>
</gene>
<comment type="caution">
    <text evidence="1">The sequence shown here is derived from an EMBL/GenBank/DDBJ whole genome shotgun (WGS) entry which is preliminary data.</text>
</comment>
<organism evidence="1 2">
    <name type="scientific">Terribacillus saccharophilus</name>
    <dbReference type="NCBI Taxonomy" id="361277"/>
    <lineage>
        <taxon>Bacteria</taxon>
        <taxon>Bacillati</taxon>
        <taxon>Bacillota</taxon>
        <taxon>Bacilli</taxon>
        <taxon>Bacillales</taxon>
        <taxon>Bacillaceae</taxon>
        <taxon>Terribacillus</taxon>
    </lineage>
</organism>
<dbReference type="EMBL" id="NPBJ01000034">
    <property type="protein sequence ID" value="PAD98588.1"/>
    <property type="molecule type" value="Genomic_DNA"/>
</dbReference>
<name>A0ABX4GUN6_9BACI</name>
<proteinExistence type="predicted"/>